<dbReference type="PANTHER" id="PTHR12215:SF10">
    <property type="entry name" value="L-AMINOADIPATE-SEMIALDEHYDE DEHYDROGENASE-PHOSPHOPANTETHEINYL TRANSFERASE"/>
    <property type="match status" value="1"/>
</dbReference>
<dbReference type="InterPro" id="IPR008278">
    <property type="entry name" value="4-PPantetheinyl_Trfase_dom"/>
</dbReference>
<dbReference type="EMBL" id="BSQG01000005">
    <property type="protein sequence ID" value="GLU48903.1"/>
    <property type="molecule type" value="Genomic_DNA"/>
</dbReference>
<dbReference type="GO" id="GO:0005829">
    <property type="term" value="C:cytosol"/>
    <property type="evidence" value="ECO:0007669"/>
    <property type="project" value="TreeGrafter"/>
</dbReference>
<protein>
    <submittedName>
        <fullName evidence="4">4'-phosphopantetheinyl transferase</fullName>
    </submittedName>
</protein>
<evidence type="ECO:0000259" key="3">
    <source>
        <dbReference type="Pfam" id="PF01648"/>
    </source>
</evidence>
<dbReference type="PANTHER" id="PTHR12215">
    <property type="entry name" value="PHOSPHOPANTETHEINE TRANSFERASE"/>
    <property type="match status" value="1"/>
</dbReference>
<sequence length="246" mass="25595">MLSSSASSPVPCAVWWAAPALATPALLDILDTDERARHGRLRQSSDRDRYAVAHALARLLCAQESGCDPREVTFALHCGYCTRTDPHGKPRPTGPSEGLEISITHSGERVGVALSRGVPVGLDVEAIKPTRDLDGLADYALTAAERATLDARPEAERAAGFFSYWSRKEALLKATGAGLSGGLTSVAVNGPHEDAAVLHWDPPNAPAAVCLTDLDAGAGYRAALAALAPGPLALTVHDGAALLASH</sequence>
<dbReference type="AlphaFoldDB" id="A0A9W6UJV5"/>
<gene>
    <name evidence="4" type="ORF">Nans01_32540</name>
</gene>
<evidence type="ECO:0000256" key="1">
    <source>
        <dbReference type="ARBA" id="ARBA00010990"/>
    </source>
</evidence>
<dbReference type="Gene3D" id="3.90.470.20">
    <property type="entry name" value="4'-phosphopantetheinyl transferase domain"/>
    <property type="match status" value="2"/>
</dbReference>
<dbReference type="Pfam" id="PF01648">
    <property type="entry name" value="ACPS"/>
    <property type="match status" value="1"/>
</dbReference>
<reference evidence="4" key="1">
    <citation type="submission" date="2023-02" db="EMBL/GenBank/DDBJ databases">
        <title>Nocardiopsis ansamitocini NBRC 112285.</title>
        <authorList>
            <person name="Ichikawa N."/>
            <person name="Sato H."/>
            <person name="Tonouchi N."/>
        </authorList>
    </citation>
    <scope>NUCLEOTIDE SEQUENCE</scope>
    <source>
        <strain evidence="4">NBRC 112285</strain>
    </source>
</reference>
<keyword evidence="2 4" id="KW-0808">Transferase</keyword>
<comment type="similarity">
    <text evidence="1">Belongs to the P-Pant transferase superfamily. Gsp/Sfp/HetI/AcpT family.</text>
</comment>
<dbReference type="GO" id="GO:0008897">
    <property type="term" value="F:holo-[acyl-carrier-protein] synthase activity"/>
    <property type="evidence" value="ECO:0007669"/>
    <property type="project" value="InterPro"/>
</dbReference>
<feature type="domain" description="4'-phosphopantetheinyl transferase" evidence="3">
    <location>
        <begin position="119"/>
        <end position="224"/>
    </location>
</feature>
<keyword evidence="5" id="KW-1185">Reference proteome</keyword>
<comment type="caution">
    <text evidence="4">The sequence shown here is derived from an EMBL/GenBank/DDBJ whole genome shotgun (WGS) entry which is preliminary data.</text>
</comment>
<dbReference type="InterPro" id="IPR037143">
    <property type="entry name" value="4-PPantetheinyl_Trfase_dom_sf"/>
</dbReference>
<dbReference type="GO" id="GO:0000287">
    <property type="term" value="F:magnesium ion binding"/>
    <property type="evidence" value="ECO:0007669"/>
    <property type="project" value="InterPro"/>
</dbReference>
<dbReference type="RefSeq" id="WP_285760367.1">
    <property type="nucleotide sequence ID" value="NZ_BSQG01000005.1"/>
</dbReference>
<evidence type="ECO:0000313" key="4">
    <source>
        <dbReference type="EMBL" id="GLU48903.1"/>
    </source>
</evidence>
<dbReference type="Proteomes" id="UP001165092">
    <property type="component" value="Unassembled WGS sequence"/>
</dbReference>
<name>A0A9W6UJV5_9ACTN</name>
<dbReference type="InterPro" id="IPR050559">
    <property type="entry name" value="P-Pant_transferase_sf"/>
</dbReference>
<evidence type="ECO:0000313" key="5">
    <source>
        <dbReference type="Proteomes" id="UP001165092"/>
    </source>
</evidence>
<dbReference type="GO" id="GO:0019878">
    <property type="term" value="P:lysine biosynthetic process via aminoadipic acid"/>
    <property type="evidence" value="ECO:0007669"/>
    <property type="project" value="TreeGrafter"/>
</dbReference>
<proteinExistence type="inferred from homology"/>
<dbReference type="SUPFAM" id="SSF56214">
    <property type="entry name" value="4'-phosphopantetheinyl transferase"/>
    <property type="match status" value="2"/>
</dbReference>
<organism evidence="4 5">
    <name type="scientific">Nocardiopsis ansamitocini</name>
    <dbReference type="NCBI Taxonomy" id="1670832"/>
    <lineage>
        <taxon>Bacteria</taxon>
        <taxon>Bacillati</taxon>
        <taxon>Actinomycetota</taxon>
        <taxon>Actinomycetes</taxon>
        <taxon>Streptosporangiales</taxon>
        <taxon>Nocardiopsidaceae</taxon>
        <taxon>Nocardiopsis</taxon>
    </lineage>
</organism>
<accession>A0A9W6UJV5</accession>
<evidence type="ECO:0000256" key="2">
    <source>
        <dbReference type="ARBA" id="ARBA00022679"/>
    </source>
</evidence>